<evidence type="ECO:0000256" key="4">
    <source>
        <dbReference type="ARBA" id="ARBA00022737"/>
    </source>
</evidence>
<dbReference type="PANTHER" id="PTHR16056:SF16">
    <property type="entry name" value="REGULATOR OF MICROTUBULE DYNAMICS PROTEIN 1"/>
    <property type="match status" value="1"/>
</dbReference>
<evidence type="ECO:0000313" key="12">
    <source>
        <dbReference type="Proteomes" id="UP001652700"/>
    </source>
</evidence>
<organism evidence="11 12">
    <name type="scientific">Diabrotica virgifera virgifera</name>
    <name type="common">western corn rootworm</name>
    <dbReference type="NCBI Taxonomy" id="50390"/>
    <lineage>
        <taxon>Eukaryota</taxon>
        <taxon>Metazoa</taxon>
        <taxon>Ecdysozoa</taxon>
        <taxon>Arthropoda</taxon>
        <taxon>Hexapoda</taxon>
        <taxon>Insecta</taxon>
        <taxon>Pterygota</taxon>
        <taxon>Neoptera</taxon>
        <taxon>Endopterygota</taxon>
        <taxon>Coleoptera</taxon>
        <taxon>Polyphaga</taxon>
        <taxon>Cucujiformia</taxon>
        <taxon>Chrysomeloidea</taxon>
        <taxon>Chrysomelidae</taxon>
        <taxon>Galerucinae</taxon>
        <taxon>Diabroticina</taxon>
        <taxon>Diabroticites</taxon>
        <taxon>Diabrotica</taxon>
    </lineage>
</organism>
<dbReference type="Proteomes" id="UP001652700">
    <property type="component" value="Unplaced"/>
</dbReference>
<evidence type="ECO:0000256" key="10">
    <source>
        <dbReference type="SAM" id="MobiDB-lite"/>
    </source>
</evidence>
<keyword evidence="3" id="KW-0963">Cytoplasm</keyword>
<dbReference type="GeneID" id="126881948"/>
<keyword evidence="6" id="KW-0206">Cytoskeleton</keyword>
<feature type="region of interest" description="Disordered" evidence="10">
    <location>
        <begin position="75"/>
        <end position="99"/>
    </location>
</feature>
<accession>A0ABM5JXH9</accession>
<reference evidence="11" key="1">
    <citation type="submission" date="2025-05" db="UniProtKB">
        <authorList>
            <consortium name="EnsemblMetazoa"/>
        </authorList>
    </citation>
    <scope>IDENTIFICATION</scope>
</reference>
<evidence type="ECO:0000256" key="8">
    <source>
        <dbReference type="ARBA" id="ARBA00041958"/>
    </source>
</evidence>
<feature type="coiled-coil region" evidence="9">
    <location>
        <begin position="47"/>
        <end position="74"/>
    </location>
</feature>
<dbReference type="InterPro" id="IPR011990">
    <property type="entry name" value="TPR-like_helical_dom_sf"/>
</dbReference>
<evidence type="ECO:0000256" key="6">
    <source>
        <dbReference type="ARBA" id="ARBA00023212"/>
    </source>
</evidence>
<evidence type="ECO:0000256" key="9">
    <source>
        <dbReference type="SAM" id="Coils"/>
    </source>
</evidence>
<protein>
    <recommendedName>
        <fullName evidence="7">Regulator of microtubule dynamics protein 1</fullName>
    </recommendedName>
    <alternativeName>
        <fullName evidence="8">Protein FAM82B</fullName>
    </alternativeName>
</protein>
<keyword evidence="9" id="KW-0175">Coiled coil</keyword>
<comment type="subcellular location">
    <subcellularLocation>
        <location evidence="1">Cytoplasm</location>
        <location evidence="1">Cytoskeleton</location>
    </subcellularLocation>
</comment>
<dbReference type="Pfam" id="PF21033">
    <property type="entry name" value="RMD1-3"/>
    <property type="match status" value="1"/>
</dbReference>
<dbReference type="PANTHER" id="PTHR16056">
    <property type="entry name" value="REGULATOR OF MICROTUBULE DYNAMICS PROTEIN"/>
    <property type="match status" value="1"/>
</dbReference>
<name>A0ABM5JXH9_DIAVI</name>
<evidence type="ECO:0000256" key="1">
    <source>
        <dbReference type="ARBA" id="ARBA00004245"/>
    </source>
</evidence>
<evidence type="ECO:0000256" key="7">
    <source>
        <dbReference type="ARBA" id="ARBA00039966"/>
    </source>
</evidence>
<comment type="subunit">
    <text evidence="2">Interacts with microtubules.</text>
</comment>
<dbReference type="SUPFAM" id="SSF48452">
    <property type="entry name" value="TPR-like"/>
    <property type="match status" value="1"/>
</dbReference>
<keyword evidence="5" id="KW-0802">TPR repeat</keyword>
<sequence>MKIVPKLLLGYGVILANKNKSERAAFLGVVSAASMYLVEHYRQDKVRHAMAKDLARLDQELSQVRKELDHLLTKTSEKSNKSRRSKVRKARSIVSTSTGDGDEYLSSANLDSSDLEFYDLSDNENDNNSINMEEILNIIDVKLNSGVFKEVDEALIKLRDLCIEHPENSELLWRIGKAHKKIADFNDDKEVIKENVYNGIDACEASLRLKEDSSEAHKWFAILVGDRCSFGSISEKLADGALFKKHVLRALEIHPLDGTLHHLMGHFNYEAAGLKWYERKVASTFFGDPPSSTYPDALQNFLEAEKIVDYDWKSNKLMIAKCLIQSGEYKEAVEWLDKAKNSNNDGKPDEAADSEIQVLLEKYNSYR</sequence>
<evidence type="ECO:0000313" key="11">
    <source>
        <dbReference type="EnsemblMetazoa" id="XP_050502647.1"/>
    </source>
</evidence>
<dbReference type="Gene3D" id="1.25.40.10">
    <property type="entry name" value="Tetratricopeptide repeat domain"/>
    <property type="match status" value="1"/>
</dbReference>
<keyword evidence="4" id="KW-0677">Repeat</keyword>
<proteinExistence type="predicted"/>
<evidence type="ECO:0000256" key="3">
    <source>
        <dbReference type="ARBA" id="ARBA00022490"/>
    </source>
</evidence>
<keyword evidence="12" id="KW-1185">Reference proteome</keyword>
<evidence type="ECO:0000256" key="2">
    <source>
        <dbReference type="ARBA" id="ARBA00011375"/>
    </source>
</evidence>
<dbReference type="EnsemblMetazoa" id="XM_050646690.1">
    <property type="protein sequence ID" value="XP_050502647.1"/>
    <property type="gene ID" value="LOC126881948"/>
</dbReference>
<dbReference type="InterPro" id="IPR049039">
    <property type="entry name" value="RMD1-3_a_helical_rpt"/>
</dbReference>
<feature type="compositionally biased region" description="Basic residues" evidence="10">
    <location>
        <begin position="81"/>
        <end position="91"/>
    </location>
</feature>
<dbReference type="RefSeq" id="XP_050502647.1">
    <property type="nucleotide sequence ID" value="XM_050646690.1"/>
</dbReference>
<evidence type="ECO:0000256" key="5">
    <source>
        <dbReference type="ARBA" id="ARBA00022803"/>
    </source>
</evidence>